<reference evidence="2" key="1">
    <citation type="journal article" date="2023" name="G3 (Bethesda)">
        <title>Genome assembly and association tests identify interacting loci associated with vigor, precocity, and sex in interspecific pistachio rootstocks.</title>
        <authorList>
            <person name="Palmer W."/>
            <person name="Jacygrad E."/>
            <person name="Sagayaradj S."/>
            <person name="Cavanaugh K."/>
            <person name="Han R."/>
            <person name="Bertier L."/>
            <person name="Beede B."/>
            <person name="Kafkas S."/>
            <person name="Golino D."/>
            <person name="Preece J."/>
            <person name="Michelmore R."/>
        </authorList>
    </citation>
    <scope>NUCLEOTIDE SEQUENCE [LARGE SCALE GENOMIC DNA]</scope>
</reference>
<accession>A0ACC1C9X8</accession>
<keyword evidence="2" id="KW-1185">Reference proteome</keyword>
<dbReference type="Proteomes" id="UP001164250">
    <property type="component" value="Chromosome 1"/>
</dbReference>
<comment type="caution">
    <text evidence="1">The sequence shown here is derived from an EMBL/GenBank/DDBJ whole genome shotgun (WGS) entry which is preliminary data.</text>
</comment>
<sequence>MGSKASNREMSKELARELLISISSTLSYKVMDLDKFRPSFERPNRVVTAKDDRVEKYRADLISISYAQSPDVK</sequence>
<protein>
    <submittedName>
        <fullName evidence="1">Uncharacterized protein</fullName>
    </submittedName>
</protein>
<gene>
    <name evidence="1" type="ORF">Patl1_03454</name>
</gene>
<organism evidence="1 2">
    <name type="scientific">Pistacia atlantica</name>
    <dbReference type="NCBI Taxonomy" id="434234"/>
    <lineage>
        <taxon>Eukaryota</taxon>
        <taxon>Viridiplantae</taxon>
        <taxon>Streptophyta</taxon>
        <taxon>Embryophyta</taxon>
        <taxon>Tracheophyta</taxon>
        <taxon>Spermatophyta</taxon>
        <taxon>Magnoliopsida</taxon>
        <taxon>eudicotyledons</taxon>
        <taxon>Gunneridae</taxon>
        <taxon>Pentapetalae</taxon>
        <taxon>rosids</taxon>
        <taxon>malvids</taxon>
        <taxon>Sapindales</taxon>
        <taxon>Anacardiaceae</taxon>
        <taxon>Pistacia</taxon>
    </lineage>
</organism>
<evidence type="ECO:0000313" key="1">
    <source>
        <dbReference type="EMBL" id="KAJ0112444.1"/>
    </source>
</evidence>
<name>A0ACC1C9X8_9ROSI</name>
<evidence type="ECO:0000313" key="2">
    <source>
        <dbReference type="Proteomes" id="UP001164250"/>
    </source>
</evidence>
<dbReference type="EMBL" id="CM047897">
    <property type="protein sequence ID" value="KAJ0112444.1"/>
    <property type="molecule type" value="Genomic_DNA"/>
</dbReference>
<proteinExistence type="predicted"/>